<protein>
    <submittedName>
        <fullName evidence="2">Uncharacterized protein</fullName>
    </submittedName>
</protein>
<feature type="transmembrane region" description="Helical" evidence="1">
    <location>
        <begin position="37"/>
        <end position="58"/>
    </location>
</feature>
<gene>
    <name evidence="2" type="ORF">BDV36DRAFT_276610</name>
</gene>
<sequence length="79" mass="9233">MSARSIPTDCTPRISACVQRPSMHCGMPEDLQRTQQVHTIGIIPILCMHMIYFLYRYLLRVPFTIRLTIRAEKVQEEIN</sequence>
<keyword evidence="1" id="KW-1133">Transmembrane helix</keyword>
<organism evidence="2 3">
    <name type="scientific">Aspergillus pseudocaelatus</name>
    <dbReference type="NCBI Taxonomy" id="1825620"/>
    <lineage>
        <taxon>Eukaryota</taxon>
        <taxon>Fungi</taxon>
        <taxon>Dikarya</taxon>
        <taxon>Ascomycota</taxon>
        <taxon>Pezizomycotina</taxon>
        <taxon>Eurotiomycetes</taxon>
        <taxon>Eurotiomycetidae</taxon>
        <taxon>Eurotiales</taxon>
        <taxon>Aspergillaceae</taxon>
        <taxon>Aspergillus</taxon>
        <taxon>Aspergillus subgen. Circumdati</taxon>
    </lineage>
</organism>
<keyword evidence="1" id="KW-0472">Membrane</keyword>
<name>A0ABQ6W113_9EURO</name>
<reference evidence="2 3" key="1">
    <citation type="submission" date="2019-04" db="EMBL/GenBank/DDBJ databases">
        <authorList>
            <consortium name="DOE Joint Genome Institute"/>
            <person name="Mondo S."/>
            <person name="Kjaerbolling I."/>
            <person name="Vesth T."/>
            <person name="Frisvad J.C."/>
            <person name="Nybo J.L."/>
            <person name="Theobald S."/>
            <person name="Kildgaard S."/>
            <person name="Isbrandt T."/>
            <person name="Kuo A."/>
            <person name="Sato A."/>
            <person name="Lyhne E.K."/>
            <person name="Kogle M.E."/>
            <person name="Wiebenga A."/>
            <person name="Kun R.S."/>
            <person name="Lubbers R.J."/>
            <person name="Makela M.R."/>
            <person name="Barry K."/>
            <person name="Chovatia M."/>
            <person name="Clum A."/>
            <person name="Daum C."/>
            <person name="Haridas S."/>
            <person name="He G."/>
            <person name="LaButti K."/>
            <person name="Lipzen A."/>
            <person name="Riley R."/>
            <person name="Salamov A."/>
            <person name="Simmons B.A."/>
            <person name="Magnuson J.K."/>
            <person name="Henrissat B."/>
            <person name="Mortensen U.H."/>
            <person name="Larsen T.O."/>
            <person name="Devries R.P."/>
            <person name="Grigoriev I.V."/>
            <person name="Machida M."/>
            <person name="Baker S.E."/>
            <person name="Andersen M.R."/>
            <person name="Cantor M.N."/>
            <person name="Hua S.X."/>
        </authorList>
    </citation>
    <scope>NUCLEOTIDE SEQUENCE [LARGE SCALE GENOMIC DNA]</scope>
    <source>
        <strain evidence="2 3">CBS 117616</strain>
    </source>
</reference>
<keyword evidence="3" id="KW-1185">Reference proteome</keyword>
<dbReference type="EMBL" id="ML735910">
    <property type="protein sequence ID" value="KAE8410822.1"/>
    <property type="molecule type" value="Genomic_DNA"/>
</dbReference>
<accession>A0ABQ6W113</accession>
<proteinExistence type="predicted"/>
<keyword evidence="1" id="KW-0812">Transmembrane</keyword>
<evidence type="ECO:0000313" key="3">
    <source>
        <dbReference type="Proteomes" id="UP000325395"/>
    </source>
</evidence>
<dbReference type="Proteomes" id="UP000325395">
    <property type="component" value="Unassembled WGS sequence"/>
</dbReference>
<evidence type="ECO:0000256" key="1">
    <source>
        <dbReference type="SAM" id="Phobius"/>
    </source>
</evidence>
<evidence type="ECO:0000313" key="2">
    <source>
        <dbReference type="EMBL" id="KAE8410822.1"/>
    </source>
</evidence>